<gene>
    <name evidence="2" type="ORF">MVES_001298</name>
</gene>
<protein>
    <submittedName>
        <fullName evidence="2">Uncharacterized protein</fullName>
    </submittedName>
</protein>
<dbReference type="AlphaFoldDB" id="A0A2N1JE65"/>
<evidence type="ECO:0000313" key="3">
    <source>
        <dbReference type="Proteomes" id="UP000232875"/>
    </source>
</evidence>
<sequence length="248" mass="27962">MTHACSTATVEHTVFPLRKYSRMYMYENAVCTSLALPATPTLQRGAQVHGARAGHEKAALCTPAAQWEHVSMQMLQCRVAIESREAAPPRMLLTVEWCPPFVGGAPLHPMENDVCALRERTLLESLELDAFTWRSARNVSSKRAHVSRFEFKATYQDDKVLFRYRPAPEHGNSAVCHRFQLQFKRTEDVHRFVQMIQHECPCVPVSPRVHATPPRTPQRAGYPASPSPYRTRSQVRTLAHAASNSSLS</sequence>
<feature type="compositionally biased region" description="Polar residues" evidence="1">
    <location>
        <begin position="228"/>
        <end position="248"/>
    </location>
</feature>
<evidence type="ECO:0000313" key="2">
    <source>
        <dbReference type="EMBL" id="PKI84838.1"/>
    </source>
</evidence>
<evidence type="ECO:0000256" key="1">
    <source>
        <dbReference type="SAM" id="MobiDB-lite"/>
    </source>
</evidence>
<name>A0A2N1JE65_9BASI</name>
<keyword evidence="3" id="KW-1185">Reference proteome</keyword>
<organism evidence="2 3">
    <name type="scientific">Malassezia vespertilionis</name>
    <dbReference type="NCBI Taxonomy" id="2020962"/>
    <lineage>
        <taxon>Eukaryota</taxon>
        <taxon>Fungi</taxon>
        <taxon>Dikarya</taxon>
        <taxon>Basidiomycota</taxon>
        <taxon>Ustilaginomycotina</taxon>
        <taxon>Malasseziomycetes</taxon>
        <taxon>Malasseziales</taxon>
        <taxon>Malasseziaceae</taxon>
        <taxon>Malassezia</taxon>
    </lineage>
</organism>
<feature type="region of interest" description="Disordered" evidence="1">
    <location>
        <begin position="206"/>
        <end position="248"/>
    </location>
</feature>
<reference evidence="2 3" key="1">
    <citation type="submission" date="2017-10" db="EMBL/GenBank/DDBJ databases">
        <title>A novel species of cold-tolerant Malassezia isolated from bats.</title>
        <authorList>
            <person name="Lorch J.M."/>
            <person name="Palmer J.M."/>
            <person name="Vanderwolf K.J."/>
            <person name="Schmidt K.Z."/>
            <person name="Verant M.L."/>
            <person name="Weller T.J."/>
            <person name="Blehert D.S."/>
        </authorList>
    </citation>
    <scope>NUCLEOTIDE SEQUENCE [LARGE SCALE GENOMIC DNA]</scope>
    <source>
        <strain evidence="2 3">NWHC:44797-103</strain>
    </source>
</reference>
<proteinExistence type="predicted"/>
<dbReference type="EMBL" id="KZ454988">
    <property type="protein sequence ID" value="PKI84838.1"/>
    <property type="molecule type" value="Genomic_DNA"/>
</dbReference>
<accession>A0A2N1JE65</accession>
<dbReference type="Proteomes" id="UP000232875">
    <property type="component" value="Unassembled WGS sequence"/>
</dbReference>